<name>A0A369KUB4_9BACT</name>
<comment type="caution">
    <text evidence="1">The sequence shown here is derived from an EMBL/GenBank/DDBJ whole genome shotgun (WGS) entry which is preliminary data.</text>
</comment>
<organism evidence="1 2">
    <name type="scientific">Spirobacillus cienkowskii</name>
    <dbReference type="NCBI Taxonomy" id="495820"/>
    <lineage>
        <taxon>Bacteria</taxon>
        <taxon>Pseudomonadati</taxon>
        <taxon>Bdellovibrionota</taxon>
        <taxon>Oligoflexia</taxon>
        <taxon>Silvanigrellales</taxon>
        <taxon>Spirobacillus</taxon>
    </lineage>
</organism>
<protein>
    <submittedName>
        <fullName evidence="1">Type II toxin-antitoxin system PemK/MazF family toxin</fullName>
    </submittedName>
</protein>
<keyword evidence="2" id="KW-1185">Reference proteome</keyword>
<dbReference type="EMBL" id="QOVW01000089">
    <property type="protein sequence ID" value="RDB35343.1"/>
    <property type="molecule type" value="Genomic_DNA"/>
</dbReference>
<evidence type="ECO:0000313" key="1">
    <source>
        <dbReference type="EMBL" id="RDB35343.1"/>
    </source>
</evidence>
<dbReference type="SUPFAM" id="SSF50118">
    <property type="entry name" value="Cell growth inhibitor/plasmid maintenance toxic component"/>
    <property type="match status" value="1"/>
</dbReference>
<reference evidence="1" key="1">
    <citation type="submission" date="2018-04" db="EMBL/GenBank/DDBJ databases">
        <title>Draft genome sequence of the Candidatus Spirobacillus cienkowskii, a pathogen of freshwater Daphnia species, reconstructed from hemolymph metagenomic reads.</title>
        <authorList>
            <person name="Bresciani L."/>
            <person name="Lemos L.N."/>
            <person name="Wale N."/>
            <person name="Lin J.Y."/>
            <person name="Fernandes G.R."/>
            <person name="Duffy M.A."/>
            <person name="Rodrigues J.M."/>
        </authorList>
    </citation>
    <scope>NUCLEOTIDE SEQUENCE [LARGE SCALE GENOMIC DNA]</scope>
    <source>
        <strain evidence="1">Binning01</strain>
    </source>
</reference>
<dbReference type="Proteomes" id="UP000253934">
    <property type="component" value="Unassembled WGS sequence"/>
</dbReference>
<dbReference type="RefSeq" id="WP_338636773.1">
    <property type="nucleotide sequence ID" value="NZ_CP146516.1"/>
</dbReference>
<dbReference type="Pfam" id="PF02452">
    <property type="entry name" value="PemK_toxin"/>
    <property type="match status" value="1"/>
</dbReference>
<dbReference type="GO" id="GO:0003677">
    <property type="term" value="F:DNA binding"/>
    <property type="evidence" value="ECO:0007669"/>
    <property type="project" value="InterPro"/>
</dbReference>
<evidence type="ECO:0000313" key="2">
    <source>
        <dbReference type="Proteomes" id="UP000253934"/>
    </source>
</evidence>
<dbReference type="InterPro" id="IPR011067">
    <property type="entry name" value="Plasmid_toxin/cell-grow_inhib"/>
</dbReference>
<dbReference type="AlphaFoldDB" id="A0A369KUB4"/>
<dbReference type="InterPro" id="IPR003477">
    <property type="entry name" value="PemK-like"/>
</dbReference>
<sequence length="119" mass="13953">MMRQWDIWKIDFNRIADLETFIQIPNEKSNFDFCIIITGQNFLDTYHAPTIIPIAITSKGAHTFLPIEANKQTGLFCESYIFCDQLLTIHKNIFKRKVGMVPENLRQKIKEKIITYINS</sequence>
<dbReference type="Gene3D" id="2.30.30.110">
    <property type="match status" value="1"/>
</dbReference>
<proteinExistence type="predicted"/>
<accession>A0A369KUB4</accession>
<gene>
    <name evidence="1" type="ORF">DCC88_10630</name>
</gene>